<organism evidence="4 5">
    <name type="scientific">Lactobacillus amylovorus</name>
    <dbReference type="NCBI Taxonomy" id="1604"/>
    <lineage>
        <taxon>Bacteria</taxon>
        <taxon>Bacillati</taxon>
        <taxon>Bacillota</taxon>
        <taxon>Bacilli</taxon>
        <taxon>Lactobacillales</taxon>
        <taxon>Lactobacillaceae</taxon>
        <taxon>Lactobacillus</taxon>
    </lineage>
</organism>
<reference evidence="4" key="1">
    <citation type="journal article" date="2022" name="Microorganisms">
        <title>Antibiotic Susceptibility, Resistance Gene Determinants and Corresponding Genomic Regions in Lactobacillus amylovorus Isolates Derived from Wild Boars and Domestic Pigs.</title>
        <authorList>
            <person name="Moravkova M."/>
            <person name="Kostovova I."/>
            <person name="Kavanova K."/>
            <person name="Pechar R."/>
            <person name="Stanek S."/>
            <person name="Brychta A."/>
            <person name="Zeman M."/>
            <person name="Kubasova T."/>
        </authorList>
    </citation>
    <scope>NUCLEOTIDE SEQUENCE</scope>
    <source>
        <strain evidence="4">M356A</strain>
    </source>
</reference>
<dbReference type="EMBL" id="JAOTGU010000008">
    <property type="protein sequence ID" value="MDB6262272.1"/>
    <property type="molecule type" value="Genomic_DNA"/>
</dbReference>
<dbReference type="Gene3D" id="3.20.20.300">
    <property type="entry name" value="Glycoside hydrolase, family 3, N-terminal domain"/>
    <property type="match status" value="1"/>
</dbReference>
<dbReference type="PANTHER" id="PTHR42715:SF10">
    <property type="entry name" value="BETA-GLUCOSIDASE"/>
    <property type="match status" value="1"/>
</dbReference>
<dbReference type="SUPFAM" id="SSF52279">
    <property type="entry name" value="Beta-D-glucan exohydrolase, C-terminal domain"/>
    <property type="match status" value="1"/>
</dbReference>
<feature type="domain" description="Fibronectin type III-like" evidence="3">
    <location>
        <begin position="322"/>
        <end position="393"/>
    </location>
</feature>
<dbReference type="PANTHER" id="PTHR42715">
    <property type="entry name" value="BETA-GLUCOSIDASE"/>
    <property type="match status" value="1"/>
</dbReference>
<dbReference type="Proteomes" id="UP001143700">
    <property type="component" value="Unassembled WGS sequence"/>
</dbReference>
<dbReference type="InterPro" id="IPR026891">
    <property type="entry name" value="Fn3-like"/>
</dbReference>
<protein>
    <submittedName>
        <fullName evidence="4">Glycoside hydrolase family 3 C-terminal domain-containing protein</fullName>
    </submittedName>
</protein>
<dbReference type="InterPro" id="IPR050288">
    <property type="entry name" value="Cellulose_deg_GH3"/>
</dbReference>
<dbReference type="Pfam" id="PF14310">
    <property type="entry name" value="Fn3-like"/>
    <property type="match status" value="1"/>
</dbReference>
<dbReference type="InterPro" id="IPR036962">
    <property type="entry name" value="Glyco_hydro_3_N_sf"/>
</dbReference>
<dbReference type="PRINTS" id="PR00133">
    <property type="entry name" value="GLHYDRLASE3"/>
</dbReference>
<dbReference type="Pfam" id="PF00933">
    <property type="entry name" value="Glyco_hydro_3"/>
    <property type="match status" value="1"/>
</dbReference>
<dbReference type="Gene3D" id="3.40.50.1700">
    <property type="entry name" value="Glycoside hydrolase family 3 C-terminal domain"/>
    <property type="match status" value="1"/>
</dbReference>
<dbReference type="GO" id="GO:0004553">
    <property type="term" value="F:hydrolase activity, hydrolyzing O-glycosyl compounds"/>
    <property type="evidence" value="ECO:0007669"/>
    <property type="project" value="InterPro"/>
</dbReference>
<accession>A0A9X3WA16</accession>
<dbReference type="InterPro" id="IPR036881">
    <property type="entry name" value="Glyco_hydro_3_C_sf"/>
</dbReference>
<dbReference type="SUPFAM" id="SSF51445">
    <property type="entry name" value="(Trans)glycosidases"/>
    <property type="match status" value="1"/>
</dbReference>
<sequence>MKRIATDEVQDFEIEHQNIVRKYAPESMVLLKNDNILPLNHPGKIALYGNGARNTIKGGTGSGDVNVRHFVTVEEGLEQDGFEITTKRWLYQYSELKANYVKKFKEELVAKAKAEGKDVWVATMGVTPLEPDYDLDLSSSSQAEAAVYVLARDSGEGADRHAERGDIKLTKTEVHDILSLAKQYKKFVLVLNVGGLVDLSEVKDQVPAILLMSQLGSATGNALADVLLGKSYPSGKLAMTWAPIEQYPSTDNFGDINDTYYKEGIYVGYRYFDSMNITPLYEFGYGLSYTSFKLKTELVKANAKKVELKVRVSNIGNAAGKEVVQVYYSAPDSVMDQPYQKLAAYAKTKELAPDEEQVLTLTFNTSAMASYNQEKAESVLGHGDYLIRVGNSSRNTKVVAKVNLNQNTVIEKFKHIGGKTNFKDFIPNKKPISYSGEKEEIESAPVFSLHNKDFELKENHYPKPTFNAKDNDKQIDWSAVVNGDETVEDFVASLDNETIVYLLTGNYEKGKSLFMVGNAGATVAGSAGETTHQLTRWGVPSLVMADGPAGIRLSTSYTLDEKGKAHALVSEFGDSAGVPREDYRQENTTTYYYQYCTAIPIGTAIAQSWNPEVAEEYGDLVGNEMQLFGIDIWLAPALNIQRSPLDGRDFEYYSEDPLISGLNAAGITNGIRKHPGCTTTIKHFAANNQETNRVYSNSVINERTLRQIYLKGFEICLENSEPLAVMSSYNLLNGIHTCNRYDLLTDALRNEWHFNGFVMTDWLVTSSFIPNEGKYTCASAAQDVAIGNDMTMPGLEEDTETILKALRSGELTREDLEIAASRILKVILKLKMEKEVK</sequence>
<proteinExistence type="inferred from homology"/>
<dbReference type="RefSeq" id="WP_271870152.1">
    <property type="nucleotide sequence ID" value="NZ_JAOTGU010000008.1"/>
</dbReference>
<dbReference type="Gene3D" id="2.60.40.10">
    <property type="entry name" value="Immunoglobulins"/>
    <property type="match status" value="1"/>
</dbReference>
<reference evidence="4" key="2">
    <citation type="submission" date="2022-10" db="EMBL/GenBank/DDBJ databases">
        <authorList>
            <person name="Kostovova I."/>
            <person name="Moravkova M."/>
            <person name="Pechar R."/>
        </authorList>
    </citation>
    <scope>NUCLEOTIDE SEQUENCE</scope>
    <source>
        <strain evidence="4">M356A</strain>
    </source>
</reference>
<dbReference type="SMART" id="SM01217">
    <property type="entry name" value="Fn3_like"/>
    <property type="match status" value="1"/>
</dbReference>
<evidence type="ECO:0000256" key="1">
    <source>
        <dbReference type="ARBA" id="ARBA00005336"/>
    </source>
</evidence>
<gene>
    <name evidence="4" type="ORF">ODV15_06865</name>
</gene>
<dbReference type="InterPro" id="IPR013783">
    <property type="entry name" value="Ig-like_fold"/>
</dbReference>
<dbReference type="Pfam" id="PF01915">
    <property type="entry name" value="Glyco_hydro_3_C"/>
    <property type="match status" value="1"/>
</dbReference>
<evidence type="ECO:0000313" key="5">
    <source>
        <dbReference type="Proteomes" id="UP001143700"/>
    </source>
</evidence>
<dbReference type="GO" id="GO:0005975">
    <property type="term" value="P:carbohydrate metabolic process"/>
    <property type="evidence" value="ECO:0007669"/>
    <property type="project" value="InterPro"/>
</dbReference>
<dbReference type="InterPro" id="IPR001764">
    <property type="entry name" value="Glyco_hydro_3_N"/>
</dbReference>
<dbReference type="InterPro" id="IPR002772">
    <property type="entry name" value="Glyco_hydro_3_C"/>
</dbReference>
<evidence type="ECO:0000256" key="2">
    <source>
        <dbReference type="ARBA" id="ARBA00022801"/>
    </source>
</evidence>
<evidence type="ECO:0000313" key="4">
    <source>
        <dbReference type="EMBL" id="MDB6262272.1"/>
    </source>
</evidence>
<dbReference type="InterPro" id="IPR017853">
    <property type="entry name" value="GH"/>
</dbReference>
<name>A0A9X3WA16_LACAM</name>
<keyword evidence="2 4" id="KW-0378">Hydrolase</keyword>
<comment type="similarity">
    <text evidence="1">Belongs to the glycosyl hydrolase 3 family.</text>
</comment>
<dbReference type="AlphaFoldDB" id="A0A9X3WA16"/>
<evidence type="ECO:0000259" key="3">
    <source>
        <dbReference type="SMART" id="SM01217"/>
    </source>
</evidence>
<comment type="caution">
    <text evidence="4">The sequence shown here is derived from an EMBL/GenBank/DDBJ whole genome shotgun (WGS) entry which is preliminary data.</text>
</comment>